<accession>A0AAW8ERD7</accession>
<evidence type="ECO:0000256" key="6">
    <source>
        <dbReference type="SAM" id="Phobius"/>
    </source>
</evidence>
<name>A0AAW8ERD7_VARPD</name>
<sequence>MFARATAFASRWGLAPGRVAAEALAQWAQLWTLRNVALFTLLAALAYGIQAAVFAVLCTVLSLPLQPAVALEIFVNATLLGAASMVPGGLGTMEASLVFQLMAQGAEKADAVAIAIATRCVTLWCGVFIGLIAFTGVCMRTRPGKL</sequence>
<evidence type="ECO:0000256" key="5">
    <source>
        <dbReference type="ARBA" id="ARBA00023136"/>
    </source>
</evidence>
<gene>
    <name evidence="7" type="ORF">J2W39_005658</name>
</gene>
<evidence type="ECO:0000313" key="8">
    <source>
        <dbReference type="Proteomes" id="UP001224845"/>
    </source>
</evidence>
<protein>
    <submittedName>
        <fullName evidence="7">Uncharacterized protein (TIRG00374 family)</fullName>
    </submittedName>
</protein>
<feature type="transmembrane region" description="Helical" evidence="6">
    <location>
        <begin position="73"/>
        <end position="91"/>
    </location>
</feature>
<dbReference type="GO" id="GO:0005886">
    <property type="term" value="C:plasma membrane"/>
    <property type="evidence" value="ECO:0007669"/>
    <property type="project" value="UniProtKB-SubCell"/>
</dbReference>
<keyword evidence="3 6" id="KW-0812">Transmembrane</keyword>
<dbReference type="Proteomes" id="UP001224845">
    <property type="component" value="Unassembled WGS sequence"/>
</dbReference>
<proteinExistence type="predicted"/>
<comment type="caution">
    <text evidence="7">The sequence shown here is derived from an EMBL/GenBank/DDBJ whole genome shotgun (WGS) entry which is preliminary data.</text>
</comment>
<dbReference type="EMBL" id="JAUSRV010000017">
    <property type="protein sequence ID" value="MDP9974391.1"/>
    <property type="molecule type" value="Genomic_DNA"/>
</dbReference>
<dbReference type="InterPro" id="IPR022791">
    <property type="entry name" value="L-PG_synthase/AglD"/>
</dbReference>
<feature type="transmembrane region" description="Helical" evidence="6">
    <location>
        <begin position="37"/>
        <end position="61"/>
    </location>
</feature>
<dbReference type="PANTHER" id="PTHR39087">
    <property type="entry name" value="UPF0104 MEMBRANE PROTEIN MJ1595"/>
    <property type="match status" value="1"/>
</dbReference>
<dbReference type="AlphaFoldDB" id="A0AAW8ERD7"/>
<keyword evidence="2" id="KW-1003">Cell membrane</keyword>
<reference evidence="7" key="1">
    <citation type="submission" date="2023-07" db="EMBL/GenBank/DDBJ databases">
        <title>Sorghum-associated microbial communities from plants grown in Nebraska, USA.</title>
        <authorList>
            <person name="Schachtman D."/>
        </authorList>
    </citation>
    <scope>NUCLEOTIDE SEQUENCE</scope>
    <source>
        <strain evidence="7">DS3315</strain>
    </source>
</reference>
<evidence type="ECO:0000256" key="4">
    <source>
        <dbReference type="ARBA" id="ARBA00022989"/>
    </source>
</evidence>
<feature type="transmembrane region" description="Helical" evidence="6">
    <location>
        <begin position="111"/>
        <end position="137"/>
    </location>
</feature>
<evidence type="ECO:0000256" key="1">
    <source>
        <dbReference type="ARBA" id="ARBA00004651"/>
    </source>
</evidence>
<dbReference type="Pfam" id="PF03706">
    <property type="entry name" value="LPG_synthase_TM"/>
    <property type="match status" value="1"/>
</dbReference>
<evidence type="ECO:0000313" key="7">
    <source>
        <dbReference type="EMBL" id="MDP9974391.1"/>
    </source>
</evidence>
<dbReference type="PANTHER" id="PTHR39087:SF2">
    <property type="entry name" value="UPF0104 MEMBRANE PROTEIN MJ1595"/>
    <property type="match status" value="1"/>
</dbReference>
<evidence type="ECO:0000256" key="3">
    <source>
        <dbReference type="ARBA" id="ARBA00022692"/>
    </source>
</evidence>
<organism evidence="7 8">
    <name type="scientific">Variovorax paradoxus</name>
    <dbReference type="NCBI Taxonomy" id="34073"/>
    <lineage>
        <taxon>Bacteria</taxon>
        <taxon>Pseudomonadati</taxon>
        <taxon>Pseudomonadota</taxon>
        <taxon>Betaproteobacteria</taxon>
        <taxon>Burkholderiales</taxon>
        <taxon>Comamonadaceae</taxon>
        <taxon>Variovorax</taxon>
    </lineage>
</organism>
<evidence type="ECO:0000256" key="2">
    <source>
        <dbReference type="ARBA" id="ARBA00022475"/>
    </source>
</evidence>
<keyword evidence="5 6" id="KW-0472">Membrane</keyword>
<comment type="subcellular location">
    <subcellularLocation>
        <location evidence="1">Cell membrane</location>
        <topology evidence="1">Multi-pass membrane protein</topology>
    </subcellularLocation>
</comment>
<keyword evidence="4 6" id="KW-1133">Transmembrane helix</keyword>
<dbReference type="RefSeq" id="WP_341461344.1">
    <property type="nucleotide sequence ID" value="NZ_CAXUQE020000001.1"/>
</dbReference>